<proteinExistence type="predicted"/>
<name>A0A0E9Q5K3_ANGAN</name>
<reference evidence="1" key="1">
    <citation type="submission" date="2014-11" db="EMBL/GenBank/DDBJ databases">
        <authorList>
            <person name="Amaro Gonzalez C."/>
        </authorList>
    </citation>
    <scope>NUCLEOTIDE SEQUENCE</scope>
</reference>
<dbReference type="AlphaFoldDB" id="A0A0E9Q5K3"/>
<sequence length="34" mass="3814">MHGTNSTAVKICHTVFLRIYFTPCPFNLSLSTTL</sequence>
<dbReference type="EMBL" id="GBXM01096800">
    <property type="protein sequence ID" value="JAH11777.1"/>
    <property type="molecule type" value="Transcribed_RNA"/>
</dbReference>
<organism evidence="1">
    <name type="scientific">Anguilla anguilla</name>
    <name type="common">European freshwater eel</name>
    <name type="synonym">Muraena anguilla</name>
    <dbReference type="NCBI Taxonomy" id="7936"/>
    <lineage>
        <taxon>Eukaryota</taxon>
        <taxon>Metazoa</taxon>
        <taxon>Chordata</taxon>
        <taxon>Craniata</taxon>
        <taxon>Vertebrata</taxon>
        <taxon>Euteleostomi</taxon>
        <taxon>Actinopterygii</taxon>
        <taxon>Neopterygii</taxon>
        <taxon>Teleostei</taxon>
        <taxon>Anguilliformes</taxon>
        <taxon>Anguillidae</taxon>
        <taxon>Anguilla</taxon>
    </lineage>
</organism>
<evidence type="ECO:0000313" key="1">
    <source>
        <dbReference type="EMBL" id="JAH11777.1"/>
    </source>
</evidence>
<accession>A0A0E9Q5K3</accession>
<reference evidence="1" key="2">
    <citation type="journal article" date="2015" name="Fish Shellfish Immunol.">
        <title>Early steps in the European eel (Anguilla anguilla)-Vibrio vulnificus interaction in the gills: Role of the RtxA13 toxin.</title>
        <authorList>
            <person name="Callol A."/>
            <person name="Pajuelo D."/>
            <person name="Ebbesson L."/>
            <person name="Teles M."/>
            <person name="MacKenzie S."/>
            <person name="Amaro C."/>
        </authorList>
    </citation>
    <scope>NUCLEOTIDE SEQUENCE</scope>
</reference>
<protein>
    <submittedName>
        <fullName evidence="1">Uncharacterized protein</fullName>
    </submittedName>
</protein>